<name>A0ABQ5CFG9_9ASTR</name>
<comment type="caution">
    <text evidence="3">The sequence shown here is derived from an EMBL/GenBank/DDBJ whole genome shotgun (WGS) entry which is preliminary data.</text>
</comment>
<protein>
    <recommendedName>
        <fullName evidence="2">Retroviral polymerase SH3-like domain-containing protein</fullName>
    </recommendedName>
</protein>
<feature type="region of interest" description="Disordered" evidence="1">
    <location>
        <begin position="113"/>
        <end position="158"/>
    </location>
</feature>
<organism evidence="3 4">
    <name type="scientific">Tanacetum coccineum</name>
    <dbReference type="NCBI Taxonomy" id="301880"/>
    <lineage>
        <taxon>Eukaryota</taxon>
        <taxon>Viridiplantae</taxon>
        <taxon>Streptophyta</taxon>
        <taxon>Embryophyta</taxon>
        <taxon>Tracheophyta</taxon>
        <taxon>Spermatophyta</taxon>
        <taxon>Magnoliopsida</taxon>
        <taxon>eudicotyledons</taxon>
        <taxon>Gunneridae</taxon>
        <taxon>Pentapetalae</taxon>
        <taxon>asterids</taxon>
        <taxon>campanulids</taxon>
        <taxon>Asterales</taxon>
        <taxon>Asteraceae</taxon>
        <taxon>Asteroideae</taxon>
        <taxon>Anthemideae</taxon>
        <taxon>Anthemidinae</taxon>
        <taxon>Tanacetum</taxon>
    </lineage>
</organism>
<evidence type="ECO:0000313" key="4">
    <source>
        <dbReference type="Proteomes" id="UP001151760"/>
    </source>
</evidence>
<evidence type="ECO:0000256" key="1">
    <source>
        <dbReference type="SAM" id="MobiDB-lite"/>
    </source>
</evidence>
<dbReference type="InterPro" id="IPR057670">
    <property type="entry name" value="SH3_retrovirus"/>
</dbReference>
<reference evidence="3" key="2">
    <citation type="submission" date="2022-01" db="EMBL/GenBank/DDBJ databases">
        <authorList>
            <person name="Yamashiro T."/>
            <person name="Shiraishi A."/>
            <person name="Satake H."/>
            <person name="Nakayama K."/>
        </authorList>
    </citation>
    <scope>NUCLEOTIDE SEQUENCE</scope>
</reference>
<proteinExistence type="predicted"/>
<evidence type="ECO:0000259" key="2">
    <source>
        <dbReference type="Pfam" id="PF25597"/>
    </source>
</evidence>
<dbReference type="EMBL" id="BQNB010014242">
    <property type="protein sequence ID" value="GJT25810.1"/>
    <property type="molecule type" value="Genomic_DNA"/>
</dbReference>
<gene>
    <name evidence="3" type="ORF">Tco_0895747</name>
</gene>
<dbReference type="Proteomes" id="UP001151760">
    <property type="component" value="Unassembled WGS sequence"/>
</dbReference>
<sequence>MEMLCDNEPTIAITNDPRILKGARHFQRKYHYIREIIQERDIVLKKVHTYDNVVDLFAKLMPFNKHYEHAMEIGIVPASSLMCVLGYSQTRKAYIVLNKETMRIEESLNMAFDESLPEPKSSPSGEDDEIQEQVVQDPIRSPSLEANASKPGCPKNIKEARRHPIEQVIGERMVLSDKPMGPPNNVLDNQIFSILSDDSHASSGEMYLNEEEDSGDSLVEKIRNPLSANHIERGYSICCENTIDMINSIKDHREENRAMFSSINEAIKLMLVIATNMSCVVENDIAPKCQEHLKGNALDLWIPALKLGGEMI</sequence>
<evidence type="ECO:0000313" key="3">
    <source>
        <dbReference type="EMBL" id="GJT25810.1"/>
    </source>
</evidence>
<dbReference type="Pfam" id="PF25597">
    <property type="entry name" value="SH3_retrovirus"/>
    <property type="match status" value="1"/>
</dbReference>
<keyword evidence="4" id="KW-1185">Reference proteome</keyword>
<reference evidence="3" key="1">
    <citation type="journal article" date="2022" name="Int. J. Mol. Sci.">
        <title>Draft Genome of Tanacetum Coccineum: Genomic Comparison of Closely Related Tanacetum-Family Plants.</title>
        <authorList>
            <person name="Yamashiro T."/>
            <person name="Shiraishi A."/>
            <person name="Nakayama K."/>
            <person name="Satake H."/>
        </authorList>
    </citation>
    <scope>NUCLEOTIDE SEQUENCE</scope>
</reference>
<accession>A0ABQ5CFG9</accession>
<feature type="domain" description="Retroviral polymerase SH3-like" evidence="2">
    <location>
        <begin position="82"/>
        <end position="123"/>
    </location>
</feature>